<sequence length="147" mass="16876">MAEEFDQEEYDRLQGEKSANLAEQEACQARIDSLNQKIEDLKAAYDKLDEAKETLKDATGTLKKVPSKQFNGWKGSVADEVKSTCKDSDNSLRSQYETYTEKIDEIEDSINWQIHDLKSQKNEQYGILGDLMDAFDWIGTQIHNLFN</sequence>
<dbReference type="RefSeq" id="WP_074833874.1">
    <property type="nucleotide sequence ID" value="NZ_FOAT01000010.1"/>
</dbReference>
<dbReference type="SUPFAM" id="SSF46579">
    <property type="entry name" value="Prefoldin"/>
    <property type="match status" value="1"/>
</dbReference>
<evidence type="ECO:0000313" key="2">
    <source>
        <dbReference type="EMBL" id="SEL02637.1"/>
    </source>
</evidence>
<accession>A0A1H7LWE2</accession>
<dbReference type="Proteomes" id="UP000186015">
    <property type="component" value="Unassembled WGS sequence"/>
</dbReference>
<dbReference type="InterPro" id="IPR031681">
    <property type="entry name" value="YwqH-like"/>
</dbReference>
<dbReference type="AlphaFoldDB" id="A0A1H7LWE2"/>
<name>A0A1H7LWE2_RUMAL</name>
<evidence type="ECO:0000256" key="1">
    <source>
        <dbReference type="SAM" id="Coils"/>
    </source>
</evidence>
<organism evidence="2 3">
    <name type="scientific">Ruminococcus albus</name>
    <dbReference type="NCBI Taxonomy" id="1264"/>
    <lineage>
        <taxon>Bacteria</taxon>
        <taxon>Bacillati</taxon>
        <taxon>Bacillota</taxon>
        <taxon>Clostridia</taxon>
        <taxon>Eubacteriales</taxon>
        <taxon>Oscillospiraceae</taxon>
        <taxon>Ruminococcus</taxon>
    </lineage>
</organism>
<dbReference type="Pfam" id="PF16888">
    <property type="entry name" value="YwqH-like"/>
    <property type="match status" value="1"/>
</dbReference>
<evidence type="ECO:0000313" key="3">
    <source>
        <dbReference type="Proteomes" id="UP000186015"/>
    </source>
</evidence>
<proteinExistence type="predicted"/>
<reference evidence="2 3" key="1">
    <citation type="submission" date="2016-10" db="EMBL/GenBank/DDBJ databases">
        <authorList>
            <person name="de Groot N.N."/>
        </authorList>
    </citation>
    <scope>NUCLEOTIDE SEQUENCE [LARGE SCALE GENOMIC DNA]</scope>
    <source>
        <strain evidence="2 3">KH2T6</strain>
    </source>
</reference>
<gene>
    <name evidence="2" type="ORF">SAMN05216469_11013</name>
</gene>
<dbReference type="EMBL" id="FOAT01000010">
    <property type="protein sequence ID" value="SEL02637.1"/>
    <property type="molecule type" value="Genomic_DNA"/>
</dbReference>
<keyword evidence="1" id="KW-0175">Coiled coil</keyword>
<dbReference type="OrthoDB" id="2050303at2"/>
<protein>
    <submittedName>
        <fullName evidence="2">Uncharacterized protein</fullName>
    </submittedName>
</protein>
<feature type="coiled-coil region" evidence="1">
    <location>
        <begin position="24"/>
        <end position="61"/>
    </location>
</feature>